<evidence type="ECO:0000313" key="3">
    <source>
        <dbReference type="EMBL" id="RVD85153.1"/>
    </source>
</evidence>
<dbReference type="InterPro" id="IPR000999">
    <property type="entry name" value="RNase_III_dom"/>
</dbReference>
<dbReference type="VEuPathDB" id="FungiDB:DFL_003484"/>
<dbReference type="PROSITE" id="PS50142">
    <property type="entry name" value="RNASE_3_2"/>
    <property type="match status" value="1"/>
</dbReference>
<gene>
    <name evidence="3" type="ORF">DFL_003484</name>
</gene>
<accession>A0A437A1Y3</accession>
<protein>
    <recommendedName>
        <fullName evidence="2">RNase III domain-containing protein</fullName>
    </recommendedName>
</protein>
<sequence length="244" mass="26390">MATDRHSILKVPPGMLLPVIKSENLRTSALMDQNARQPFTQRHLHVVGKRAYELVVSVHLVTAYPGISNEKMAGLHDQLTALSEVVCLSNQFELHKHLHLYGAELGEKTMSDAFYAWMGAVLVESGIVPICKFISALLEINDQKIQCLETGPENGPPQRQGLALVGGQTGNMIQGKENGGVVGMEIIPGADSVEKTPSGHKLSYSNSKGSLVSEPEEAPLLAGTDTMKRRKLAPPRAAPPPIFE</sequence>
<comment type="caution">
    <text evidence="3">The sequence shown here is derived from an EMBL/GenBank/DDBJ whole genome shotgun (WGS) entry which is preliminary data.</text>
</comment>
<dbReference type="GeneID" id="93585795"/>
<dbReference type="Proteomes" id="UP000283090">
    <property type="component" value="Unassembled WGS sequence"/>
</dbReference>
<evidence type="ECO:0000313" key="4">
    <source>
        <dbReference type="Proteomes" id="UP000283090"/>
    </source>
</evidence>
<dbReference type="InterPro" id="IPR036389">
    <property type="entry name" value="RNase_III_sf"/>
</dbReference>
<name>A0A437A1Y3_ARTFL</name>
<dbReference type="RefSeq" id="XP_067490697.1">
    <property type="nucleotide sequence ID" value="XM_067632427.1"/>
</dbReference>
<feature type="domain" description="RNase III" evidence="2">
    <location>
        <begin position="27"/>
        <end position="126"/>
    </location>
</feature>
<proteinExistence type="predicted"/>
<reference evidence="3 4" key="1">
    <citation type="submission" date="2019-01" db="EMBL/GenBank/DDBJ databases">
        <title>Intercellular communication is required for trap formation in the nematode-trapping fungus Duddingtonia flagrans.</title>
        <authorList>
            <person name="Youssar L."/>
            <person name="Wernet V."/>
            <person name="Hensel N."/>
            <person name="Hildebrandt H.-G."/>
            <person name="Fischer R."/>
        </authorList>
    </citation>
    <scope>NUCLEOTIDE SEQUENCE [LARGE SCALE GENOMIC DNA]</scope>
    <source>
        <strain evidence="3 4">CBS H-5679</strain>
    </source>
</reference>
<organism evidence="3 4">
    <name type="scientific">Arthrobotrys flagrans</name>
    <name type="common">Nematode-trapping fungus</name>
    <name type="synonym">Trichothecium flagrans</name>
    <dbReference type="NCBI Taxonomy" id="97331"/>
    <lineage>
        <taxon>Eukaryota</taxon>
        <taxon>Fungi</taxon>
        <taxon>Dikarya</taxon>
        <taxon>Ascomycota</taxon>
        <taxon>Pezizomycotina</taxon>
        <taxon>Orbiliomycetes</taxon>
        <taxon>Orbiliales</taxon>
        <taxon>Orbiliaceae</taxon>
        <taxon>Arthrobotrys</taxon>
    </lineage>
</organism>
<keyword evidence="4" id="KW-1185">Reference proteome</keyword>
<feature type="region of interest" description="Disordered" evidence="1">
    <location>
        <begin position="191"/>
        <end position="244"/>
    </location>
</feature>
<dbReference type="OrthoDB" id="2392202at2759"/>
<dbReference type="SUPFAM" id="SSF69065">
    <property type="entry name" value="RNase III domain-like"/>
    <property type="match status" value="1"/>
</dbReference>
<dbReference type="EMBL" id="SAEB01000006">
    <property type="protein sequence ID" value="RVD85153.1"/>
    <property type="molecule type" value="Genomic_DNA"/>
</dbReference>
<dbReference type="GO" id="GO:0004525">
    <property type="term" value="F:ribonuclease III activity"/>
    <property type="evidence" value="ECO:0007669"/>
    <property type="project" value="InterPro"/>
</dbReference>
<dbReference type="AlphaFoldDB" id="A0A437A1Y3"/>
<dbReference type="Gene3D" id="1.10.1520.10">
    <property type="entry name" value="Ribonuclease III domain"/>
    <property type="match status" value="1"/>
</dbReference>
<evidence type="ECO:0000259" key="2">
    <source>
        <dbReference type="PROSITE" id="PS50142"/>
    </source>
</evidence>
<dbReference type="GO" id="GO:0006396">
    <property type="term" value="P:RNA processing"/>
    <property type="evidence" value="ECO:0007669"/>
    <property type="project" value="InterPro"/>
</dbReference>
<evidence type="ECO:0000256" key="1">
    <source>
        <dbReference type="SAM" id="MobiDB-lite"/>
    </source>
</evidence>